<dbReference type="KEGG" id="nti:DNFV4_00281"/>
<proteinExistence type="predicted"/>
<evidence type="ECO:0000313" key="3">
    <source>
        <dbReference type="EMBL" id="CAI4029862.1"/>
    </source>
</evidence>
<dbReference type="EMBL" id="OX365700">
    <property type="protein sequence ID" value="CAI4029862.1"/>
    <property type="molecule type" value="Genomic_DNA"/>
</dbReference>
<protein>
    <submittedName>
        <fullName evidence="3">Uncharacterized protein</fullName>
    </submittedName>
</protein>
<keyword evidence="2" id="KW-1133">Transmembrane helix</keyword>
<evidence type="ECO:0000256" key="1">
    <source>
        <dbReference type="SAM" id="MobiDB-lite"/>
    </source>
</evidence>
<feature type="transmembrane region" description="Helical" evidence="2">
    <location>
        <begin position="9"/>
        <end position="30"/>
    </location>
</feature>
<feature type="transmembrane region" description="Helical" evidence="2">
    <location>
        <begin position="36"/>
        <end position="53"/>
    </location>
</feature>
<gene>
    <name evidence="3" type="ORF">DNFV4_00281</name>
</gene>
<reference evidence="3" key="1">
    <citation type="submission" date="2022-10" db="EMBL/GenBank/DDBJ databases">
        <authorList>
            <person name="Koch H."/>
        </authorList>
    </citation>
    <scope>NUCLEOTIDE SEQUENCE</scope>
    <source>
        <strain evidence="3">DNF</strain>
    </source>
</reference>
<keyword evidence="4" id="KW-1185">Reference proteome</keyword>
<evidence type="ECO:0000256" key="2">
    <source>
        <dbReference type="SAM" id="Phobius"/>
    </source>
</evidence>
<evidence type="ECO:0000313" key="4">
    <source>
        <dbReference type="Proteomes" id="UP001179121"/>
    </source>
</evidence>
<feature type="region of interest" description="Disordered" evidence="1">
    <location>
        <begin position="82"/>
        <end position="107"/>
    </location>
</feature>
<organism evidence="3 4">
    <name type="scientific">Nitrospira tepida</name>
    <dbReference type="NCBI Taxonomy" id="2973512"/>
    <lineage>
        <taxon>Bacteria</taxon>
        <taxon>Pseudomonadati</taxon>
        <taxon>Nitrospirota</taxon>
        <taxon>Nitrospiria</taxon>
        <taxon>Nitrospirales</taxon>
        <taxon>Nitrospiraceae</taxon>
        <taxon>Nitrospira</taxon>
    </lineage>
</organism>
<dbReference type="Proteomes" id="UP001179121">
    <property type="component" value="Chromosome"/>
</dbReference>
<accession>A0AA86MVR1</accession>
<keyword evidence="2" id="KW-0812">Transmembrane</keyword>
<keyword evidence="2" id="KW-0472">Membrane</keyword>
<name>A0AA86MVR1_9BACT</name>
<sequence length="127" mass="13928">MPSIREQQFGFLEVVAYIAATTAVVGTMLWGWDLNLFVALILGGVAYAILRDLRTLSILRREDTHYPSPVDAIPGRQSLLHPQSGKSLFTANRPRDGANGVDGPFNQTSLAVEQRGTSHEPVECHRA</sequence>
<dbReference type="AlphaFoldDB" id="A0AA86MVR1"/>